<sequence>MAGLRRLSYLWKDADSAREYTTGISLHSHTNQSKETLDFLANFGASYSWVRKLIAIGEARAIQRYSIAINYSAGYWAPPLTPRLAFDLESRQIEKLNIMPLVSITDHDTISAPMLLRTVASARHIPVSVEWSAPFGGDQSFHLGIHNLPSETGASWMRTFEEYTATPDEAKLTEILAALHALPNVLIIFNHPMWDLYTIGKEKFRQRVQDFMTINGQFMHALELNGLRSWQENREVKQMAKAWNKLLISGGDRHGMEPNANINLSNASSFTEFVHEVRYEDRSHVLFMPQYAEPWKHRILQSTLDAIRSYPDFPQGSRTWDERVFHPDANGVIRPLIDLWPADGRVPRHLRWITGAVRVMGSRPISGSLRMAWSESREPRFALGEEAF</sequence>
<dbReference type="SUPFAM" id="SSF89550">
    <property type="entry name" value="PHP domain-like"/>
    <property type="match status" value="1"/>
</dbReference>
<dbReference type="AlphaFoldDB" id="A0A841K597"/>
<dbReference type="RefSeq" id="WP_050060808.1">
    <property type="nucleotide sequence ID" value="NZ_JACHEK010000007.1"/>
</dbReference>
<protein>
    <submittedName>
        <fullName evidence="1">Uncharacterized protein</fullName>
    </submittedName>
</protein>
<evidence type="ECO:0000313" key="1">
    <source>
        <dbReference type="EMBL" id="MBB6145778.1"/>
    </source>
</evidence>
<accession>A0A841K597</accession>
<proteinExistence type="predicted"/>
<dbReference type="Gene3D" id="3.20.20.140">
    <property type="entry name" value="Metal-dependent hydrolases"/>
    <property type="match status" value="1"/>
</dbReference>
<dbReference type="InterPro" id="IPR016195">
    <property type="entry name" value="Pol/histidinol_Pase-like"/>
</dbReference>
<dbReference type="Proteomes" id="UP000538666">
    <property type="component" value="Unassembled WGS sequence"/>
</dbReference>
<dbReference type="OrthoDB" id="102997at2"/>
<gene>
    <name evidence="1" type="ORF">HNQ77_003739</name>
</gene>
<evidence type="ECO:0000313" key="2">
    <source>
        <dbReference type="Proteomes" id="UP000538666"/>
    </source>
</evidence>
<organism evidence="1 2">
    <name type="scientific">Silvibacterium bohemicum</name>
    <dbReference type="NCBI Taxonomy" id="1577686"/>
    <lineage>
        <taxon>Bacteria</taxon>
        <taxon>Pseudomonadati</taxon>
        <taxon>Acidobacteriota</taxon>
        <taxon>Terriglobia</taxon>
        <taxon>Terriglobales</taxon>
        <taxon>Acidobacteriaceae</taxon>
        <taxon>Silvibacterium</taxon>
    </lineage>
</organism>
<name>A0A841K597_9BACT</name>
<keyword evidence="2" id="KW-1185">Reference proteome</keyword>
<reference evidence="1 2" key="1">
    <citation type="submission" date="2020-08" db="EMBL/GenBank/DDBJ databases">
        <title>Genomic Encyclopedia of Type Strains, Phase IV (KMG-IV): sequencing the most valuable type-strain genomes for metagenomic binning, comparative biology and taxonomic classification.</title>
        <authorList>
            <person name="Goeker M."/>
        </authorList>
    </citation>
    <scope>NUCLEOTIDE SEQUENCE [LARGE SCALE GENOMIC DNA]</scope>
    <source>
        <strain evidence="1 2">DSM 103733</strain>
    </source>
</reference>
<comment type="caution">
    <text evidence="1">The sequence shown here is derived from an EMBL/GenBank/DDBJ whole genome shotgun (WGS) entry which is preliminary data.</text>
</comment>
<dbReference type="EMBL" id="JACHEK010000007">
    <property type="protein sequence ID" value="MBB6145778.1"/>
    <property type="molecule type" value="Genomic_DNA"/>
</dbReference>